<dbReference type="Proteomes" id="UP001458880">
    <property type="component" value="Unassembled WGS sequence"/>
</dbReference>
<organism evidence="8 9">
    <name type="scientific">Popillia japonica</name>
    <name type="common">Japanese beetle</name>
    <dbReference type="NCBI Taxonomy" id="7064"/>
    <lineage>
        <taxon>Eukaryota</taxon>
        <taxon>Metazoa</taxon>
        <taxon>Ecdysozoa</taxon>
        <taxon>Arthropoda</taxon>
        <taxon>Hexapoda</taxon>
        <taxon>Insecta</taxon>
        <taxon>Pterygota</taxon>
        <taxon>Neoptera</taxon>
        <taxon>Endopterygota</taxon>
        <taxon>Coleoptera</taxon>
        <taxon>Polyphaga</taxon>
        <taxon>Scarabaeiformia</taxon>
        <taxon>Scarabaeidae</taxon>
        <taxon>Rutelinae</taxon>
        <taxon>Popillia</taxon>
    </lineage>
</organism>
<feature type="domain" description="Peptidase S1" evidence="7">
    <location>
        <begin position="1"/>
        <end position="65"/>
    </location>
</feature>
<dbReference type="EMBL" id="JASPKY010000099">
    <property type="protein sequence ID" value="KAK9737486.1"/>
    <property type="molecule type" value="Genomic_DNA"/>
</dbReference>
<evidence type="ECO:0000256" key="4">
    <source>
        <dbReference type="ARBA" id="ARBA00023157"/>
    </source>
</evidence>
<evidence type="ECO:0000256" key="1">
    <source>
        <dbReference type="ARBA" id="ARBA00004613"/>
    </source>
</evidence>
<proteinExistence type="inferred from homology"/>
<keyword evidence="3" id="KW-0732">Signal</keyword>
<evidence type="ECO:0000256" key="5">
    <source>
        <dbReference type="ARBA" id="ARBA00023180"/>
    </source>
</evidence>
<dbReference type="Gene3D" id="2.40.10.10">
    <property type="entry name" value="Trypsin-like serine proteases"/>
    <property type="match status" value="1"/>
</dbReference>
<dbReference type="AlphaFoldDB" id="A0AAW1LU75"/>
<sequence>MCAGSLQGRGDTCQGDSGGPLQVKLEGTNLYTVLGVTSFGIKCGLLPAVYTRVSYYVPWIESIVWAV</sequence>
<dbReference type="InterPro" id="IPR009003">
    <property type="entry name" value="Peptidase_S1_PA"/>
</dbReference>
<dbReference type="GO" id="GO:0006508">
    <property type="term" value="P:proteolysis"/>
    <property type="evidence" value="ECO:0007669"/>
    <property type="project" value="InterPro"/>
</dbReference>
<evidence type="ECO:0000313" key="8">
    <source>
        <dbReference type="EMBL" id="KAK9737486.1"/>
    </source>
</evidence>
<accession>A0AAW1LU75</accession>
<evidence type="ECO:0000256" key="6">
    <source>
        <dbReference type="ARBA" id="ARBA00024195"/>
    </source>
</evidence>
<keyword evidence="2" id="KW-0964">Secreted</keyword>
<comment type="subcellular location">
    <subcellularLocation>
        <location evidence="1">Secreted</location>
    </subcellularLocation>
</comment>
<reference evidence="8 9" key="1">
    <citation type="journal article" date="2024" name="BMC Genomics">
        <title>De novo assembly and annotation of Popillia japonica's genome with initial clues to its potential as an invasive pest.</title>
        <authorList>
            <person name="Cucini C."/>
            <person name="Boschi S."/>
            <person name="Funari R."/>
            <person name="Cardaioli E."/>
            <person name="Iannotti N."/>
            <person name="Marturano G."/>
            <person name="Paoli F."/>
            <person name="Bruttini M."/>
            <person name="Carapelli A."/>
            <person name="Frati F."/>
            <person name="Nardi F."/>
        </authorList>
    </citation>
    <scope>NUCLEOTIDE SEQUENCE [LARGE SCALE GENOMIC DNA]</scope>
    <source>
        <strain evidence="8">DMR45628</strain>
    </source>
</reference>
<dbReference type="InterPro" id="IPR001254">
    <property type="entry name" value="Trypsin_dom"/>
</dbReference>
<dbReference type="Pfam" id="PF00089">
    <property type="entry name" value="Trypsin"/>
    <property type="match status" value="1"/>
</dbReference>
<evidence type="ECO:0000256" key="2">
    <source>
        <dbReference type="ARBA" id="ARBA00022525"/>
    </source>
</evidence>
<name>A0AAW1LU75_POPJA</name>
<dbReference type="PROSITE" id="PS00135">
    <property type="entry name" value="TRYPSIN_SER"/>
    <property type="match status" value="1"/>
</dbReference>
<dbReference type="PROSITE" id="PS50240">
    <property type="entry name" value="TRYPSIN_DOM"/>
    <property type="match status" value="1"/>
</dbReference>
<keyword evidence="4" id="KW-1015">Disulfide bond</keyword>
<evidence type="ECO:0000256" key="3">
    <source>
        <dbReference type="ARBA" id="ARBA00022729"/>
    </source>
</evidence>
<keyword evidence="5" id="KW-0325">Glycoprotein</keyword>
<gene>
    <name evidence="8" type="ORF">QE152_g10655</name>
</gene>
<dbReference type="InterPro" id="IPR033116">
    <property type="entry name" value="TRYPSIN_SER"/>
</dbReference>
<dbReference type="GO" id="GO:0004252">
    <property type="term" value="F:serine-type endopeptidase activity"/>
    <property type="evidence" value="ECO:0007669"/>
    <property type="project" value="InterPro"/>
</dbReference>
<comment type="caution">
    <text evidence="8">The sequence shown here is derived from an EMBL/GenBank/DDBJ whole genome shotgun (WGS) entry which is preliminary data.</text>
</comment>
<protein>
    <submittedName>
        <fullName evidence="8">Trypsin</fullName>
    </submittedName>
</protein>
<keyword evidence="9" id="KW-1185">Reference proteome</keyword>
<dbReference type="GO" id="GO:0005576">
    <property type="term" value="C:extracellular region"/>
    <property type="evidence" value="ECO:0007669"/>
    <property type="project" value="UniProtKB-SubCell"/>
</dbReference>
<dbReference type="InterPro" id="IPR043504">
    <property type="entry name" value="Peptidase_S1_PA_chymotrypsin"/>
</dbReference>
<dbReference type="InterPro" id="IPR051487">
    <property type="entry name" value="Ser/Thr_Proteases_Immune/Dev"/>
</dbReference>
<evidence type="ECO:0000313" key="9">
    <source>
        <dbReference type="Proteomes" id="UP001458880"/>
    </source>
</evidence>
<dbReference type="SUPFAM" id="SSF50494">
    <property type="entry name" value="Trypsin-like serine proteases"/>
    <property type="match status" value="1"/>
</dbReference>
<dbReference type="PANTHER" id="PTHR24256">
    <property type="entry name" value="TRYPTASE-RELATED"/>
    <property type="match status" value="1"/>
</dbReference>
<comment type="similarity">
    <text evidence="6">Belongs to the peptidase S1 family. CLIP subfamily.</text>
</comment>
<dbReference type="FunFam" id="2.40.10.10:FF:000054">
    <property type="entry name" value="Complement C1r subcomponent"/>
    <property type="match status" value="1"/>
</dbReference>
<evidence type="ECO:0000259" key="7">
    <source>
        <dbReference type="PROSITE" id="PS50240"/>
    </source>
</evidence>